<feature type="compositionally biased region" description="Basic and acidic residues" evidence="6">
    <location>
        <begin position="234"/>
        <end position="245"/>
    </location>
</feature>
<gene>
    <name evidence="9" type="ORF">A7U60_g8764</name>
</gene>
<evidence type="ECO:0000313" key="10">
    <source>
        <dbReference type="Proteomes" id="UP000757232"/>
    </source>
</evidence>
<protein>
    <recommendedName>
        <fullName evidence="5">Nucleolar complex-associated protein 3</fullName>
    </recommendedName>
</protein>
<sequence>MAVKGKALVGRKSSARIISKRTKLLSGKTGKSKEKAKGKDKEHAYDKPFIPIPSINGQIDAEITEDELGFFAEDIERASSFLMNLDEKGIARSKKEQERLHRLIKPQQRILDSGDDLPSIDSHSEDGESWSSGIEDDDGDVPIPSDDDYVSSPSNHTTHQKRVRRASDDEEMPYESMPRKRRKSWAWDSDEEEKGISRLPIKLQNGKIQKSEQKVILPDRDGQEESSAGELSNDENKESSIREDVSTGARFGRPAVLDVISIKSRKTRVQAAKEQMATICQDIIADPENSIGLLRRLHTFCLPQISTPTHPEPMPNDILIRRLALLSQLAVFRDIVPGYRIRPLTDKEKAEKVSQIVQRTREFEQGLVSVYQAYLRVLESELKGVFTSFLLLRSQFLIPYNEAKSELASTALQCICRLLTDLTHFNFRVNLMTAIVSRLSRKTWDEDSELCLKTLSSVLRNDAIGQASLEIVRTLNRMIKERRFNVHPNVMFCLLDLRLKSELGGVRASLSKADKEKSENAMSKGKVAARRAKGKPTAQPHLSKKAKKKLKEVKEIEDEMREANAEVDREERASLQTETLKLLFALYFRILKSDRPTPLLPAALQGISRFAHLVNIDFFRDLLQVLRERVSLVPKSEQTKEETVAELKKGSLISDAQGMHQRLHCIVTAFELLSGQGPTHARDYHLNISTDNFLCAGESLNIDLTDFINHIYALIIPLSSTSGIEEPVAGTKFSRGPDLEIRGDTSANMLFRALNLVFFPRFSSAKTPAWRSAAFAKRLLTASLHFPGSTASRTIKFVQSLFAKDPKLEALLSVEDRVTNGVYRPDIDDPQLCNPFATNLWELQVLSERHGDQEVRRLASELLHYSRQQD</sequence>
<evidence type="ECO:0000259" key="8">
    <source>
        <dbReference type="Pfam" id="PF07540"/>
    </source>
</evidence>
<evidence type="ECO:0000256" key="3">
    <source>
        <dbReference type="ARBA" id="ARBA00023054"/>
    </source>
</evidence>
<feature type="compositionally biased region" description="Acidic residues" evidence="6">
    <location>
        <begin position="134"/>
        <end position="149"/>
    </location>
</feature>
<keyword evidence="4" id="KW-0539">Nucleus</keyword>
<feature type="compositionally biased region" description="Basic and acidic residues" evidence="6">
    <location>
        <begin position="209"/>
        <end position="223"/>
    </location>
</feature>
<comment type="similarity">
    <text evidence="2 5">Belongs to the CBF/MAK21 family.</text>
</comment>
<evidence type="ECO:0000256" key="6">
    <source>
        <dbReference type="SAM" id="MobiDB-lite"/>
    </source>
</evidence>
<feature type="domain" description="Nucleolar complex-associated protein 3 N-terminal" evidence="8">
    <location>
        <begin position="272"/>
        <end position="374"/>
    </location>
</feature>
<organism evidence="9 10">
    <name type="scientific">Sanghuangporus baumii</name>
    <name type="common">Phellinus baumii</name>
    <dbReference type="NCBI Taxonomy" id="108892"/>
    <lineage>
        <taxon>Eukaryota</taxon>
        <taxon>Fungi</taxon>
        <taxon>Dikarya</taxon>
        <taxon>Basidiomycota</taxon>
        <taxon>Agaricomycotina</taxon>
        <taxon>Agaricomycetes</taxon>
        <taxon>Hymenochaetales</taxon>
        <taxon>Hymenochaetaceae</taxon>
        <taxon>Sanghuangporus</taxon>
    </lineage>
</organism>
<evidence type="ECO:0000256" key="2">
    <source>
        <dbReference type="ARBA" id="ARBA00007797"/>
    </source>
</evidence>
<dbReference type="Proteomes" id="UP000757232">
    <property type="component" value="Unassembled WGS sequence"/>
</dbReference>
<evidence type="ECO:0000256" key="5">
    <source>
        <dbReference type="PIRNR" id="PIRNR028977"/>
    </source>
</evidence>
<dbReference type="EMBL" id="LNZH02000216">
    <property type="protein sequence ID" value="OCB84092.1"/>
    <property type="molecule type" value="Genomic_DNA"/>
</dbReference>
<dbReference type="PIRSF" id="PIRSF028977">
    <property type="entry name" value="Nucleolar_complex_p3"/>
    <property type="match status" value="1"/>
</dbReference>
<dbReference type="InterPro" id="IPR005612">
    <property type="entry name" value="CCAAT-binding_factor"/>
</dbReference>
<comment type="function">
    <text evidence="5">Required for synthesis of 60S ribosomal subunits and the transport of pre-ribosomes from the nucleoplasm to the cytoplasm.</text>
</comment>
<dbReference type="PANTHER" id="PTHR14428">
    <property type="entry name" value="NUCLEOLAR COMPLEX PROTEIN 3"/>
    <property type="match status" value="1"/>
</dbReference>
<dbReference type="PANTHER" id="PTHR14428:SF5">
    <property type="entry name" value="NUCLEOLAR COMPLEX PROTEIN 3 HOMOLOG"/>
    <property type="match status" value="1"/>
</dbReference>
<comment type="subcellular location">
    <subcellularLocation>
        <location evidence="1 5">Nucleus</location>
        <location evidence="1 5">Nucleolus</location>
    </subcellularLocation>
</comment>
<evidence type="ECO:0000313" key="9">
    <source>
        <dbReference type="EMBL" id="OCB84092.1"/>
    </source>
</evidence>
<dbReference type="Pfam" id="PF07540">
    <property type="entry name" value="NOC3p"/>
    <property type="match status" value="1"/>
</dbReference>
<dbReference type="GO" id="GO:0005730">
    <property type="term" value="C:nucleolus"/>
    <property type="evidence" value="ECO:0007669"/>
    <property type="project" value="UniProtKB-SubCell"/>
</dbReference>
<proteinExistence type="inferred from homology"/>
<dbReference type="Pfam" id="PF03914">
    <property type="entry name" value="CBF"/>
    <property type="match status" value="1"/>
</dbReference>
<dbReference type="GO" id="GO:0006270">
    <property type="term" value="P:DNA replication initiation"/>
    <property type="evidence" value="ECO:0007669"/>
    <property type="project" value="TreeGrafter"/>
</dbReference>
<feature type="compositionally biased region" description="Basic and acidic residues" evidence="6">
    <location>
        <begin position="31"/>
        <end position="46"/>
    </location>
</feature>
<accession>A0A9Q5MXR9</accession>
<reference evidence="9" key="1">
    <citation type="submission" date="2016-06" db="EMBL/GenBank/DDBJ databases">
        <title>Draft Genome sequence of the fungus Inonotus baumii.</title>
        <authorList>
            <person name="Zhu H."/>
            <person name="Lin W."/>
        </authorList>
    </citation>
    <scope>NUCLEOTIDE SEQUENCE</scope>
    <source>
        <strain evidence="9">821</strain>
    </source>
</reference>
<feature type="region of interest" description="Disordered" evidence="6">
    <location>
        <begin position="26"/>
        <end position="51"/>
    </location>
</feature>
<dbReference type="OrthoDB" id="10263597at2759"/>
<comment type="caution">
    <text evidence="9">The sequence shown here is derived from an EMBL/GenBank/DDBJ whole genome shotgun (WGS) entry which is preliminary data.</text>
</comment>
<dbReference type="AlphaFoldDB" id="A0A9Q5MXR9"/>
<feature type="domain" description="CCAAT-binding factor" evidence="7">
    <location>
        <begin position="663"/>
        <end position="858"/>
    </location>
</feature>
<dbReference type="GO" id="GO:0003682">
    <property type="term" value="F:chromatin binding"/>
    <property type="evidence" value="ECO:0007669"/>
    <property type="project" value="TreeGrafter"/>
</dbReference>
<dbReference type="InterPro" id="IPR011501">
    <property type="entry name" value="Noc3_N"/>
</dbReference>
<evidence type="ECO:0000259" key="7">
    <source>
        <dbReference type="Pfam" id="PF03914"/>
    </source>
</evidence>
<feature type="region of interest" description="Disordered" evidence="6">
    <location>
        <begin position="514"/>
        <end position="550"/>
    </location>
</feature>
<dbReference type="GO" id="GO:0042254">
    <property type="term" value="P:ribosome biogenesis"/>
    <property type="evidence" value="ECO:0007669"/>
    <property type="project" value="UniProtKB-KW"/>
</dbReference>
<dbReference type="InterPro" id="IPR016903">
    <property type="entry name" value="Nucleolar_cplx-assoc_3"/>
</dbReference>
<keyword evidence="3" id="KW-0175">Coiled coil</keyword>
<evidence type="ECO:0000256" key="1">
    <source>
        <dbReference type="ARBA" id="ARBA00004604"/>
    </source>
</evidence>
<evidence type="ECO:0000256" key="4">
    <source>
        <dbReference type="ARBA" id="ARBA00023242"/>
    </source>
</evidence>
<keyword evidence="5" id="KW-0690">Ribosome biogenesis</keyword>
<feature type="region of interest" description="Disordered" evidence="6">
    <location>
        <begin position="93"/>
        <end position="246"/>
    </location>
</feature>
<name>A0A9Q5MXR9_SANBA</name>
<keyword evidence="10" id="KW-1185">Reference proteome</keyword>